<dbReference type="InterPro" id="IPR003591">
    <property type="entry name" value="Leu-rich_rpt_typical-subtyp"/>
</dbReference>
<dbReference type="SUPFAM" id="SSF52058">
    <property type="entry name" value="L domain-like"/>
    <property type="match status" value="2"/>
</dbReference>
<dbReference type="FunFam" id="3.80.10.10:FF:000041">
    <property type="entry name" value="LRR receptor-like serine/threonine-protein kinase ERECTA"/>
    <property type="match status" value="1"/>
</dbReference>
<dbReference type="FunFam" id="3.80.10.10:FF:001347">
    <property type="entry name" value="LRR receptor-like serine/threonine-protein kinase GSO2"/>
    <property type="match status" value="1"/>
</dbReference>
<dbReference type="PANTHER" id="PTHR48063:SF40">
    <property type="entry name" value="LEUCINE-RICH REPEAT-CONTAINING N-TERMINAL PLANT-TYPE DOMAIN-CONTAINING PROTEIN"/>
    <property type="match status" value="1"/>
</dbReference>
<dbReference type="FunFam" id="3.80.10.10:FF:000111">
    <property type="entry name" value="LRR receptor-like serine/threonine-protein kinase ERECTA"/>
    <property type="match status" value="1"/>
</dbReference>
<dbReference type="SMART" id="SM00365">
    <property type="entry name" value="LRR_SD22"/>
    <property type="match status" value="8"/>
</dbReference>
<evidence type="ECO:0000256" key="5">
    <source>
        <dbReference type="ARBA" id="ARBA00022626"/>
    </source>
</evidence>
<evidence type="ECO:0000256" key="8">
    <source>
        <dbReference type="ARBA" id="ARBA00022737"/>
    </source>
</evidence>
<dbReference type="Pfam" id="PF13855">
    <property type="entry name" value="LRR_8"/>
    <property type="match status" value="1"/>
</dbReference>
<dbReference type="Pfam" id="PF13516">
    <property type="entry name" value="LRR_6"/>
    <property type="match status" value="1"/>
</dbReference>
<reference evidence="16 17" key="2">
    <citation type="submission" date="2024-10" db="EMBL/GenBank/DDBJ databases">
        <authorList>
            <person name="Ryan C."/>
        </authorList>
    </citation>
    <scope>NUCLEOTIDE SEQUENCE [LARGE SCALE GENOMIC DNA]</scope>
</reference>
<keyword evidence="8" id="KW-0677">Repeat</keyword>
<comment type="subcellular location">
    <subcellularLocation>
        <location evidence="1">Cell membrane</location>
        <topology evidence="1">Single-pass type I membrane protein</topology>
    </subcellularLocation>
</comment>
<organism evidence="16 17">
    <name type="scientific">Urochloa decumbens</name>
    <dbReference type="NCBI Taxonomy" id="240449"/>
    <lineage>
        <taxon>Eukaryota</taxon>
        <taxon>Viridiplantae</taxon>
        <taxon>Streptophyta</taxon>
        <taxon>Embryophyta</taxon>
        <taxon>Tracheophyta</taxon>
        <taxon>Spermatophyta</taxon>
        <taxon>Magnoliopsida</taxon>
        <taxon>Liliopsida</taxon>
        <taxon>Poales</taxon>
        <taxon>Poaceae</taxon>
        <taxon>PACMAD clade</taxon>
        <taxon>Panicoideae</taxon>
        <taxon>Panicodae</taxon>
        <taxon>Paniceae</taxon>
        <taxon>Melinidinae</taxon>
        <taxon>Urochloa</taxon>
    </lineage>
</organism>
<accession>A0ABC9AYF1</accession>
<evidence type="ECO:0000256" key="1">
    <source>
        <dbReference type="ARBA" id="ARBA00004251"/>
    </source>
</evidence>
<evidence type="ECO:0000259" key="15">
    <source>
        <dbReference type="Pfam" id="PF23598"/>
    </source>
</evidence>
<keyword evidence="11" id="KW-0675">Receptor</keyword>
<evidence type="ECO:0000256" key="11">
    <source>
        <dbReference type="ARBA" id="ARBA00023170"/>
    </source>
</evidence>
<dbReference type="FunFam" id="3.80.10.10:FF:000095">
    <property type="entry name" value="LRR receptor-like serine/threonine-protein kinase GSO1"/>
    <property type="match status" value="1"/>
</dbReference>
<evidence type="ECO:0000256" key="7">
    <source>
        <dbReference type="ARBA" id="ARBA00022729"/>
    </source>
</evidence>
<dbReference type="PROSITE" id="PS51450">
    <property type="entry name" value="LRR"/>
    <property type="match status" value="1"/>
</dbReference>
<reference evidence="17" key="1">
    <citation type="submission" date="2024-06" db="EMBL/GenBank/DDBJ databases">
        <authorList>
            <person name="Ryan C."/>
        </authorList>
    </citation>
    <scope>NUCLEOTIDE SEQUENCE [LARGE SCALE GENOMIC DNA]</scope>
</reference>
<dbReference type="FunFam" id="3.80.10.10:FF:000649">
    <property type="entry name" value="Leucine Rich Repeat family protein"/>
    <property type="match status" value="1"/>
</dbReference>
<keyword evidence="5" id="KW-1070">Brassinosteroid signaling pathway</keyword>
<gene>
    <name evidence="16" type="ORF">URODEC1_LOCUS58803</name>
</gene>
<dbReference type="Proteomes" id="UP001497457">
    <property type="component" value="Chromosome 23rd"/>
</dbReference>
<keyword evidence="9 13" id="KW-1133">Transmembrane helix</keyword>
<dbReference type="AlphaFoldDB" id="A0ABC9AYF1"/>
<keyword evidence="17" id="KW-1185">Reference proteome</keyword>
<evidence type="ECO:0000256" key="4">
    <source>
        <dbReference type="ARBA" id="ARBA00022614"/>
    </source>
</evidence>
<feature type="domain" description="Disease resistance R13L4/SHOC-2-like LRR" evidence="15">
    <location>
        <begin position="317"/>
        <end position="525"/>
    </location>
</feature>
<dbReference type="GO" id="GO:0009742">
    <property type="term" value="P:brassinosteroid mediated signaling pathway"/>
    <property type="evidence" value="ECO:0007669"/>
    <property type="project" value="UniProtKB-KW"/>
</dbReference>
<keyword evidence="3" id="KW-1003">Cell membrane</keyword>
<sequence>MHRPMHPPPAAHFQSLLTAAATTFCVVLLITQASPLQQQQPQPAGGNNNVHEITCIPHEREALLSFKQGITGDPAGILDSWHGEAADDDCCRWRGVRCSNRTGHVLELRLGNEHANYYNSYGDALLIGQISPSLLALEHLKHLDLSWNSVEGSDGHIPDFLGCLMNLEYLDLSGIPFIGSVPPQLGNLSKLRYLDLSYMTDLEPPNDVSWLTRLALLQNLNLKMVDLSEVAEWSLVVNMIPSLRVLDLSYCSLLSTNQSLPYHNLTNLKELDVSWNYFDHPIADGWYWNITSLKSLNLGSTYMYGRFPDGLGDMMASLEVLDVSGYAYTSKGIMIPHLNNLCNLKVLNLGYSLLHGVATDELFENLPRCSPNKLQELYLLGNNVHGVLPIWIGQLTSLVILDLSQNNLTGPLPVTIGHLTSLTTLSFSHNRLTGHVPGEIVVLTNLTSFDLSHNDLDGVIRQEHFDSLKKLKYIDLSSNSLRIEISSKWKPPFSLWYADFSSCQLGPMFPSWLQWMVDINVLRISNTSIDARIPHWFSSAFPNVVYLNISNNKLNGGLPGNMEIMSVVELDLSSNQLTGQVPPFPHNVRYLDISMNNLTGPLPSNFGDNLLELFLFSNRITGPITESICKSRGLINLDLSDNLFEGELPQCFGNRALLYLDLSNNSFSGTIPSSMQNCMELHVLDLSRNMFDGRLPEWFGNFERLQFLRLSHNMFSGNVPVNLSNLQCLQYMDISDNGISGSLPWDLSNLKALRQKYPSGFCSKDTIIEDYSSSLSTFLKGQQLNYGSISRIIALNMKIIDISRNNLTGEIPEEITTLNALVNLDLSHNHFIGNIPSKIGAMQSLESLDLSRNNLSGEIPASLSDLTFLSYIDLSYNNLTGTIPSGSQLDTLYAANPSMYVGNIGLCGSPLKKNCSINDASKQGHTTKTNDVPEQEVLYIGLGCGFLAGIWATFFALLFMKRWRIAYFSFFDKLYDRAYVLVVFTWEKLARK</sequence>
<evidence type="ECO:0000256" key="2">
    <source>
        <dbReference type="ARBA" id="ARBA00009592"/>
    </source>
</evidence>
<proteinExistence type="inferred from homology"/>
<dbReference type="EMBL" id="OZ075133">
    <property type="protein sequence ID" value="CAL4987421.1"/>
    <property type="molecule type" value="Genomic_DNA"/>
</dbReference>
<dbReference type="InterPro" id="IPR055414">
    <property type="entry name" value="LRR_R13L4/SHOC2-like"/>
</dbReference>
<evidence type="ECO:0000313" key="16">
    <source>
        <dbReference type="EMBL" id="CAL4987421.1"/>
    </source>
</evidence>
<evidence type="ECO:0008006" key="18">
    <source>
        <dbReference type="Google" id="ProtNLM"/>
    </source>
</evidence>
<dbReference type="PANTHER" id="PTHR48063">
    <property type="entry name" value="LRR RECEPTOR-LIKE KINASE"/>
    <property type="match status" value="1"/>
</dbReference>
<evidence type="ECO:0000256" key="9">
    <source>
        <dbReference type="ARBA" id="ARBA00022989"/>
    </source>
</evidence>
<comment type="similarity">
    <text evidence="2">Belongs to the RLP family.</text>
</comment>
<evidence type="ECO:0000256" key="3">
    <source>
        <dbReference type="ARBA" id="ARBA00022475"/>
    </source>
</evidence>
<evidence type="ECO:0000256" key="13">
    <source>
        <dbReference type="SAM" id="Phobius"/>
    </source>
</evidence>
<evidence type="ECO:0000259" key="14">
    <source>
        <dbReference type="Pfam" id="PF08263"/>
    </source>
</evidence>
<evidence type="ECO:0000256" key="10">
    <source>
        <dbReference type="ARBA" id="ARBA00023136"/>
    </source>
</evidence>
<dbReference type="Pfam" id="PF00560">
    <property type="entry name" value="LRR_1"/>
    <property type="match status" value="9"/>
</dbReference>
<feature type="transmembrane region" description="Helical" evidence="13">
    <location>
        <begin position="937"/>
        <end position="960"/>
    </location>
</feature>
<dbReference type="PRINTS" id="PR00019">
    <property type="entry name" value="LEURICHRPT"/>
</dbReference>
<dbReference type="InterPro" id="IPR032675">
    <property type="entry name" value="LRR_dom_sf"/>
</dbReference>
<dbReference type="InterPro" id="IPR013210">
    <property type="entry name" value="LRR_N_plant-typ"/>
</dbReference>
<dbReference type="Gene3D" id="3.80.10.10">
    <property type="entry name" value="Ribonuclease Inhibitor"/>
    <property type="match status" value="4"/>
</dbReference>
<evidence type="ECO:0000256" key="6">
    <source>
        <dbReference type="ARBA" id="ARBA00022692"/>
    </source>
</evidence>
<keyword evidence="12" id="KW-0325">Glycoprotein</keyword>
<dbReference type="GO" id="GO:0005886">
    <property type="term" value="C:plasma membrane"/>
    <property type="evidence" value="ECO:0007669"/>
    <property type="project" value="UniProtKB-SubCell"/>
</dbReference>
<keyword evidence="7" id="KW-0732">Signal</keyword>
<name>A0ABC9AYF1_9POAL</name>
<dbReference type="SMART" id="SM00369">
    <property type="entry name" value="LRR_TYP"/>
    <property type="match status" value="6"/>
</dbReference>
<keyword evidence="4" id="KW-0433">Leucine-rich repeat</keyword>
<protein>
    <recommendedName>
        <fullName evidence="18">Leucine-rich repeat-containing N-terminal plant-type domain-containing protein</fullName>
    </recommendedName>
</protein>
<dbReference type="InterPro" id="IPR001611">
    <property type="entry name" value="Leu-rich_rpt"/>
</dbReference>
<dbReference type="SUPFAM" id="SSF52047">
    <property type="entry name" value="RNI-like"/>
    <property type="match status" value="1"/>
</dbReference>
<dbReference type="InterPro" id="IPR046956">
    <property type="entry name" value="RLP23-like"/>
</dbReference>
<dbReference type="Pfam" id="PF23598">
    <property type="entry name" value="LRR_14"/>
    <property type="match status" value="1"/>
</dbReference>
<evidence type="ECO:0000256" key="12">
    <source>
        <dbReference type="ARBA" id="ARBA00023180"/>
    </source>
</evidence>
<keyword evidence="6 13" id="KW-0812">Transmembrane</keyword>
<evidence type="ECO:0000313" key="17">
    <source>
        <dbReference type="Proteomes" id="UP001497457"/>
    </source>
</evidence>
<dbReference type="Pfam" id="PF08263">
    <property type="entry name" value="LRRNT_2"/>
    <property type="match status" value="1"/>
</dbReference>
<keyword evidence="10 13" id="KW-0472">Membrane</keyword>
<feature type="domain" description="Leucine-rich repeat-containing N-terminal plant-type" evidence="14">
    <location>
        <begin position="57"/>
        <end position="99"/>
    </location>
</feature>